<dbReference type="STRING" id="687842.ASU31_18385"/>
<dbReference type="Gene3D" id="3.40.50.720">
    <property type="entry name" value="NAD(P)-binding Rossmann-like Domain"/>
    <property type="match status" value="1"/>
</dbReference>
<accession>A0A0T5VL94</accession>
<reference evidence="2 3" key="1">
    <citation type="submission" date="2015-11" db="EMBL/GenBank/DDBJ databases">
        <title>Sequence of Pedobacter ginsenosidimutans.</title>
        <authorList>
            <person name="Carson E."/>
            <person name="Keyser V."/>
            <person name="Newman J."/>
            <person name="Miller J."/>
        </authorList>
    </citation>
    <scope>NUCLEOTIDE SEQUENCE [LARGE SCALE GENOMIC DNA]</scope>
    <source>
        <strain evidence="2 3">KACC 14530</strain>
    </source>
</reference>
<dbReference type="SUPFAM" id="SSF51735">
    <property type="entry name" value="NAD(P)-binding Rossmann-fold domains"/>
    <property type="match status" value="1"/>
</dbReference>
<comment type="caution">
    <text evidence="2">The sequence shown here is derived from an EMBL/GenBank/DDBJ whole genome shotgun (WGS) entry which is preliminary data.</text>
</comment>
<organism evidence="2 3">
    <name type="scientific">Pedobacter ginsenosidimutans</name>
    <dbReference type="NCBI Taxonomy" id="687842"/>
    <lineage>
        <taxon>Bacteria</taxon>
        <taxon>Pseudomonadati</taxon>
        <taxon>Bacteroidota</taxon>
        <taxon>Sphingobacteriia</taxon>
        <taxon>Sphingobacteriales</taxon>
        <taxon>Sphingobacteriaceae</taxon>
        <taxon>Pedobacter</taxon>
    </lineage>
</organism>
<dbReference type="PANTHER" id="PTHR43245">
    <property type="entry name" value="BIFUNCTIONAL POLYMYXIN RESISTANCE PROTEIN ARNA"/>
    <property type="match status" value="1"/>
</dbReference>
<dbReference type="InterPro" id="IPR050177">
    <property type="entry name" value="Lipid_A_modif_metabolic_enz"/>
</dbReference>
<keyword evidence="3" id="KW-1185">Reference proteome</keyword>
<dbReference type="Proteomes" id="UP000051950">
    <property type="component" value="Unassembled WGS sequence"/>
</dbReference>
<feature type="domain" description="NAD-dependent epimerase/dehydratase" evidence="1">
    <location>
        <begin position="5"/>
        <end position="227"/>
    </location>
</feature>
<proteinExistence type="predicted"/>
<dbReference type="InterPro" id="IPR036291">
    <property type="entry name" value="NAD(P)-bd_dom_sf"/>
</dbReference>
<dbReference type="Pfam" id="PF01370">
    <property type="entry name" value="Epimerase"/>
    <property type="match status" value="1"/>
</dbReference>
<protein>
    <submittedName>
        <fullName evidence="2">UDP-glucose 4-epimerase</fullName>
    </submittedName>
</protein>
<dbReference type="InterPro" id="IPR001509">
    <property type="entry name" value="Epimerase_deHydtase"/>
</dbReference>
<dbReference type="PANTHER" id="PTHR43245:SF58">
    <property type="entry name" value="BLL5923 PROTEIN"/>
    <property type="match status" value="1"/>
</dbReference>
<evidence type="ECO:0000313" key="3">
    <source>
        <dbReference type="Proteomes" id="UP000051950"/>
    </source>
</evidence>
<gene>
    <name evidence="2" type="ORF">ASU31_18385</name>
</gene>
<dbReference type="AlphaFoldDB" id="A0A0T5VL94"/>
<name>A0A0T5VL94_9SPHI</name>
<evidence type="ECO:0000259" key="1">
    <source>
        <dbReference type="Pfam" id="PF01370"/>
    </source>
</evidence>
<dbReference type="RefSeq" id="WP_057933739.1">
    <property type="nucleotide sequence ID" value="NZ_LMZQ01000015.1"/>
</dbReference>
<evidence type="ECO:0000313" key="2">
    <source>
        <dbReference type="EMBL" id="KRT14638.1"/>
    </source>
</evidence>
<dbReference type="OrthoDB" id="1490291at2"/>
<sequence>MKKRVLITGATGFVGYHLIKSALANDLEVYANVRQSATATHLKDFPINYVDLDLSSIYLLKENIEEKRYDYIVHAAAVTKAKKRDDYNQVNAIYTRNLALAASKSIHRIKKFVFISSLAALGPLNQKNEKLTDMGASNPVTNYGISKALAETYLAQIPNLPLITFRPTAVYGPREKDIFILIKTIKAGLELYIGKQEQELSFVYATDLANIIIKALASDVVGKSYNISDGAVYNRSALASHVRKALNKKTLTVNVPVQMIKSLAWSMERLYGMFNKIPALNVDKIKELTALNWGCDIKNIQNDFGFVPQFGLEQGLNETINWYRKNNWL</sequence>
<dbReference type="EMBL" id="LMZQ01000015">
    <property type="protein sequence ID" value="KRT14638.1"/>
    <property type="molecule type" value="Genomic_DNA"/>
</dbReference>